<dbReference type="InterPro" id="IPR007227">
    <property type="entry name" value="Cell_shape_determining_MreD"/>
</dbReference>
<dbReference type="GO" id="GO:0005886">
    <property type="term" value="C:plasma membrane"/>
    <property type="evidence" value="ECO:0007669"/>
    <property type="project" value="UniProtKB-SubCell"/>
</dbReference>
<dbReference type="STRING" id="520762.AN619_05910"/>
<keyword evidence="6 8" id="KW-1133">Transmembrane helix</keyword>
<dbReference type="AlphaFoldDB" id="A0A140L938"/>
<dbReference type="InterPro" id="IPR017225">
    <property type="entry name" value="Cell_shape_determin_MreD_prd"/>
</dbReference>
<gene>
    <name evidence="9" type="ORF">AN619_05910</name>
</gene>
<feature type="transmembrane region" description="Helical" evidence="8">
    <location>
        <begin position="53"/>
        <end position="79"/>
    </location>
</feature>
<dbReference type="Proteomes" id="UP000070456">
    <property type="component" value="Unassembled WGS sequence"/>
</dbReference>
<evidence type="ECO:0000313" key="9">
    <source>
        <dbReference type="EMBL" id="KXG77063.1"/>
    </source>
</evidence>
<accession>A0A140L938</accession>
<dbReference type="PIRSF" id="PIRSF037497">
    <property type="entry name" value="MreD_Clostridium/Treponema_prd"/>
    <property type="match status" value="1"/>
</dbReference>
<evidence type="ECO:0000256" key="4">
    <source>
        <dbReference type="ARBA" id="ARBA00022692"/>
    </source>
</evidence>
<proteinExistence type="inferred from homology"/>
<feature type="transmembrane region" description="Helical" evidence="8">
    <location>
        <begin position="126"/>
        <end position="149"/>
    </location>
</feature>
<keyword evidence="7 8" id="KW-0472">Membrane</keyword>
<dbReference type="NCBIfam" id="TIGR03426">
    <property type="entry name" value="shape_MreD"/>
    <property type="match status" value="1"/>
</dbReference>
<dbReference type="EMBL" id="LOEE01000019">
    <property type="protein sequence ID" value="KXG77063.1"/>
    <property type="molecule type" value="Genomic_DNA"/>
</dbReference>
<dbReference type="OrthoDB" id="9796616at2"/>
<evidence type="ECO:0000256" key="5">
    <source>
        <dbReference type="ARBA" id="ARBA00022960"/>
    </source>
</evidence>
<feature type="transmembrane region" description="Helical" evidence="8">
    <location>
        <begin position="99"/>
        <end position="119"/>
    </location>
</feature>
<evidence type="ECO:0000256" key="1">
    <source>
        <dbReference type="ARBA" id="ARBA00004651"/>
    </source>
</evidence>
<comment type="subcellular location">
    <subcellularLocation>
        <location evidence="1">Cell membrane</location>
        <topology evidence="1">Multi-pass membrane protein</topology>
    </subcellularLocation>
</comment>
<keyword evidence="10" id="KW-1185">Reference proteome</keyword>
<evidence type="ECO:0000256" key="7">
    <source>
        <dbReference type="ARBA" id="ARBA00023136"/>
    </source>
</evidence>
<evidence type="ECO:0000256" key="8">
    <source>
        <dbReference type="SAM" id="Phobius"/>
    </source>
</evidence>
<evidence type="ECO:0000256" key="3">
    <source>
        <dbReference type="ARBA" id="ARBA00022475"/>
    </source>
</evidence>
<keyword evidence="5" id="KW-0133">Cell shape</keyword>
<evidence type="ECO:0000256" key="6">
    <source>
        <dbReference type="ARBA" id="ARBA00022989"/>
    </source>
</evidence>
<organism evidence="9 10">
    <name type="scientific">Thermotalea metallivorans</name>
    <dbReference type="NCBI Taxonomy" id="520762"/>
    <lineage>
        <taxon>Bacteria</taxon>
        <taxon>Bacillati</taxon>
        <taxon>Bacillota</taxon>
        <taxon>Clostridia</taxon>
        <taxon>Peptostreptococcales</taxon>
        <taxon>Thermotaleaceae</taxon>
        <taxon>Thermotalea</taxon>
    </lineage>
</organism>
<reference evidence="9 10" key="1">
    <citation type="submission" date="2015-12" db="EMBL/GenBank/DDBJ databases">
        <title>Draft genome sequence of the thermoanaerobe Thermotalea metallivorans, an isolate from the runoff channel of the Great Artesian Basin, Australia.</title>
        <authorList>
            <person name="Patel B.K."/>
        </authorList>
    </citation>
    <scope>NUCLEOTIDE SEQUENCE [LARGE SCALE GENOMIC DNA]</scope>
    <source>
        <strain evidence="9 10">B2-1</strain>
    </source>
</reference>
<evidence type="ECO:0000256" key="2">
    <source>
        <dbReference type="ARBA" id="ARBA00007776"/>
    </source>
</evidence>
<dbReference type="GO" id="GO:0008360">
    <property type="term" value="P:regulation of cell shape"/>
    <property type="evidence" value="ECO:0007669"/>
    <property type="project" value="UniProtKB-KW"/>
</dbReference>
<feature type="transmembrane region" description="Helical" evidence="8">
    <location>
        <begin position="27"/>
        <end position="46"/>
    </location>
</feature>
<dbReference type="RefSeq" id="WP_068554935.1">
    <property type="nucleotide sequence ID" value="NZ_LOEE01000019.1"/>
</dbReference>
<evidence type="ECO:0000313" key="10">
    <source>
        <dbReference type="Proteomes" id="UP000070456"/>
    </source>
</evidence>
<protein>
    <submittedName>
        <fullName evidence="9">Uncharacterized protein</fullName>
    </submittedName>
</protein>
<name>A0A140L938_9FIRM</name>
<dbReference type="Pfam" id="PF04093">
    <property type="entry name" value="MreD"/>
    <property type="match status" value="1"/>
</dbReference>
<keyword evidence="4 8" id="KW-0812">Transmembrane</keyword>
<keyword evidence="3" id="KW-1003">Cell membrane</keyword>
<comment type="similarity">
    <text evidence="2">Belongs to the MreD family.</text>
</comment>
<sequence>MGIVSILLVIIINFIFQTTLFQHFRIFGVLPNTTLIIVIVFAILWGRKRGAMVGFFSGALQDILFGTILGLNALIYMLLGFSVGSFENKIFKDNAITPIFFTVLGTIFYHLLYYLIIYATQNKIDFAVIFGKIIAIETVCNSILSGFAYNKLFHYLYQSKIKIKIR</sequence>
<comment type="caution">
    <text evidence="9">The sequence shown here is derived from an EMBL/GenBank/DDBJ whole genome shotgun (WGS) entry which is preliminary data.</text>
</comment>